<sequence>MCGRFVIAKELSGITELFEIDEVPVEFDPISYNIAPTQKIPIIVEREIDSIPSRELHLSRWGLVPSWAKEISTTPLNNARIETALEKPSFKEATLQKRCAIPASGYYEWQTTEEGKTPYYIHPADGMLAFAGIYWWWRDPAKAADDPSRWLLTCSFLTKDSAPALSSIHDRNPVFLSEENLSAWLAPDYQTTPELLQALANESDLVAQELEFHPVSKQVGQVSSNSPELIRPI</sequence>
<dbReference type="GO" id="GO:0008233">
    <property type="term" value="F:peptidase activity"/>
    <property type="evidence" value="ECO:0007669"/>
    <property type="project" value="UniProtKB-KW"/>
</dbReference>
<keyword evidence="2" id="KW-0645">Protease</keyword>
<evidence type="ECO:0000256" key="7">
    <source>
        <dbReference type="ARBA" id="ARBA00023239"/>
    </source>
</evidence>
<dbReference type="GO" id="GO:0003697">
    <property type="term" value="F:single-stranded DNA binding"/>
    <property type="evidence" value="ECO:0007669"/>
    <property type="project" value="InterPro"/>
</dbReference>
<evidence type="ECO:0000256" key="4">
    <source>
        <dbReference type="ARBA" id="ARBA00022801"/>
    </source>
</evidence>
<organism evidence="8">
    <name type="scientific">freshwater metagenome</name>
    <dbReference type="NCBI Taxonomy" id="449393"/>
    <lineage>
        <taxon>unclassified sequences</taxon>
        <taxon>metagenomes</taxon>
        <taxon>ecological metagenomes</taxon>
    </lineage>
</organism>
<dbReference type="GO" id="GO:0016829">
    <property type="term" value="F:lyase activity"/>
    <property type="evidence" value="ECO:0007669"/>
    <property type="project" value="UniProtKB-KW"/>
</dbReference>
<protein>
    <submittedName>
        <fullName evidence="8">Unannotated protein</fullName>
    </submittedName>
</protein>
<keyword evidence="6" id="KW-0238">DNA-binding</keyword>
<dbReference type="InterPro" id="IPR036590">
    <property type="entry name" value="SRAP-like"/>
</dbReference>
<dbReference type="EMBL" id="CAEZST010000018">
    <property type="protein sequence ID" value="CAB4549868.1"/>
    <property type="molecule type" value="Genomic_DNA"/>
</dbReference>
<evidence type="ECO:0000256" key="1">
    <source>
        <dbReference type="ARBA" id="ARBA00008136"/>
    </source>
</evidence>
<dbReference type="InterPro" id="IPR003738">
    <property type="entry name" value="SRAP"/>
</dbReference>
<dbReference type="GO" id="GO:0106300">
    <property type="term" value="P:protein-DNA covalent cross-linking repair"/>
    <property type="evidence" value="ECO:0007669"/>
    <property type="project" value="InterPro"/>
</dbReference>
<proteinExistence type="inferred from homology"/>
<accession>A0A6J6CJ76</accession>
<dbReference type="PANTHER" id="PTHR13604">
    <property type="entry name" value="DC12-RELATED"/>
    <property type="match status" value="1"/>
</dbReference>
<evidence type="ECO:0000256" key="3">
    <source>
        <dbReference type="ARBA" id="ARBA00022763"/>
    </source>
</evidence>
<keyword evidence="7" id="KW-0456">Lyase</keyword>
<dbReference type="PANTHER" id="PTHR13604:SF0">
    <property type="entry name" value="ABASIC SITE PROCESSING PROTEIN HMCES"/>
    <property type="match status" value="1"/>
</dbReference>
<comment type="similarity">
    <text evidence="1">Belongs to the SOS response-associated peptidase family.</text>
</comment>
<dbReference type="SUPFAM" id="SSF143081">
    <property type="entry name" value="BB1717-like"/>
    <property type="match status" value="1"/>
</dbReference>
<dbReference type="Pfam" id="PF02586">
    <property type="entry name" value="SRAP"/>
    <property type="match status" value="1"/>
</dbReference>
<keyword evidence="3" id="KW-0227">DNA damage</keyword>
<evidence type="ECO:0000256" key="5">
    <source>
        <dbReference type="ARBA" id="ARBA00023124"/>
    </source>
</evidence>
<dbReference type="Gene3D" id="3.90.1680.10">
    <property type="entry name" value="SOS response associated peptidase-like"/>
    <property type="match status" value="1"/>
</dbReference>
<name>A0A6J6CJ76_9ZZZZ</name>
<keyword evidence="4" id="KW-0378">Hydrolase</keyword>
<gene>
    <name evidence="8" type="ORF">UFOPK1503_00959</name>
</gene>
<dbReference type="GO" id="GO:0006508">
    <property type="term" value="P:proteolysis"/>
    <property type="evidence" value="ECO:0007669"/>
    <property type="project" value="UniProtKB-KW"/>
</dbReference>
<keyword evidence="5" id="KW-0190">Covalent protein-DNA linkage</keyword>
<evidence type="ECO:0000313" key="8">
    <source>
        <dbReference type="EMBL" id="CAB4549868.1"/>
    </source>
</evidence>
<evidence type="ECO:0000256" key="6">
    <source>
        <dbReference type="ARBA" id="ARBA00023125"/>
    </source>
</evidence>
<dbReference type="AlphaFoldDB" id="A0A6J6CJ76"/>
<evidence type="ECO:0000256" key="2">
    <source>
        <dbReference type="ARBA" id="ARBA00022670"/>
    </source>
</evidence>
<reference evidence="8" key="1">
    <citation type="submission" date="2020-05" db="EMBL/GenBank/DDBJ databases">
        <authorList>
            <person name="Chiriac C."/>
            <person name="Salcher M."/>
            <person name="Ghai R."/>
            <person name="Kavagutti S V."/>
        </authorList>
    </citation>
    <scope>NUCLEOTIDE SEQUENCE</scope>
</reference>